<evidence type="ECO:0000313" key="1">
    <source>
        <dbReference type="EMBL" id="OWZ17879.1"/>
    </source>
</evidence>
<name>A0A225WL80_9STRA</name>
<dbReference type="InterPro" id="IPR036322">
    <property type="entry name" value="WD40_repeat_dom_sf"/>
</dbReference>
<dbReference type="SUPFAM" id="SSF50978">
    <property type="entry name" value="WD40 repeat-like"/>
    <property type="match status" value="1"/>
</dbReference>
<comment type="caution">
    <text evidence="1">The sequence shown here is derived from an EMBL/GenBank/DDBJ whole genome shotgun (WGS) entry which is preliminary data.</text>
</comment>
<reference evidence="2" key="1">
    <citation type="submission" date="2017-03" db="EMBL/GenBank/DDBJ databases">
        <title>Phytopthora megakarya and P. palmivora, two closely related causual agents of cacao black pod achieved similar genome size and gene model numbers by different mechanisms.</title>
        <authorList>
            <person name="Ali S."/>
            <person name="Shao J."/>
            <person name="Larry D.J."/>
            <person name="Kronmiller B."/>
            <person name="Shen D."/>
            <person name="Strem M.D."/>
            <person name="Melnick R.L."/>
            <person name="Guiltinan M.J."/>
            <person name="Tyler B.M."/>
            <person name="Meinhardt L.W."/>
            <person name="Bailey B.A."/>
        </authorList>
    </citation>
    <scope>NUCLEOTIDE SEQUENCE [LARGE SCALE GENOMIC DNA]</scope>
    <source>
        <strain evidence="2">zdho120</strain>
    </source>
</reference>
<dbReference type="Proteomes" id="UP000198211">
    <property type="component" value="Unassembled WGS sequence"/>
</dbReference>
<dbReference type="EMBL" id="NBNE01000678">
    <property type="protein sequence ID" value="OWZ17879.1"/>
    <property type="molecule type" value="Genomic_DNA"/>
</dbReference>
<dbReference type="AlphaFoldDB" id="A0A225WL80"/>
<evidence type="ECO:0000313" key="2">
    <source>
        <dbReference type="Proteomes" id="UP000198211"/>
    </source>
</evidence>
<proteinExistence type="predicted"/>
<keyword evidence="2" id="KW-1185">Reference proteome</keyword>
<gene>
    <name evidence="1" type="ORF">PHMEG_0008127</name>
</gene>
<dbReference type="Gene3D" id="2.130.10.10">
    <property type="entry name" value="YVTN repeat-like/Quinoprotein amine dehydrogenase"/>
    <property type="match status" value="1"/>
</dbReference>
<accession>A0A225WL80</accession>
<dbReference type="InterPro" id="IPR015943">
    <property type="entry name" value="WD40/YVTN_repeat-like_dom_sf"/>
</dbReference>
<organism evidence="1 2">
    <name type="scientific">Phytophthora megakarya</name>
    <dbReference type="NCBI Taxonomy" id="4795"/>
    <lineage>
        <taxon>Eukaryota</taxon>
        <taxon>Sar</taxon>
        <taxon>Stramenopiles</taxon>
        <taxon>Oomycota</taxon>
        <taxon>Peronosporomycetes</taxon>
        <taxon>Peronosporales</taxon>
        <taxon>Peronosporaceae</taxon>
        <taxon>Phytophthora</taxon>
    </lineage>
</organism>
<protein>
    <submittedName>
        <fullName evidence="1">Uncharacterized protein</fullName>
    </submittedName>
</protein>
<dbReference type="OrthoDB" id="167133at2759"/>
<sequence length="376" mass="41320">MKLESYDLSYDQEMISGEDLSSPVLSNATYPGFASPNILVTFERRQNGTSFPLSKPILREDGLILVGTEILPTSQNDDKNRIFVTNFLTSGSHPPAHIMVEQEVRDISWINTQAAIVAIGNKLQVIQLGDLAVGGPCRMQDPINTVHADCIREIAVSPTRDSYVLSGVHNFNNNLGLTCVKSTGFDEKVMLTDLRNHGDPKASAIIGQYNANDVVSSVRWSPSGSRLSWTTDGGDFQFVDTRVHSSQLQVPLHTFLNVNTLGGVFTHEYLDDVNIVLGFERGHMALIDTRMVRQESCTSLIESKLTAVGEIRRSKSDKFAIFGHGGFSTASLNATTNGLVHINMHQQTHQTLSKYKSSGDFSFENGSYLAVSDNLH</sequence>